<keyword evidence="1" id="KW-0378">Hydrolase</keyword>
<dbReference type="RefSeq" id="WP_151504335.1">
    <property type="nucleotide sequence ID" value="NZ_VXLD01000003.1"/>
</dbReference>
<evidence type="ECO:0000313" key="2">
    <source>
        <dbReference type="Proteomes" id="UP000325788"/>
    </source>
</evidence>
<organism evidence="1 2">
    <name type="scientific">Acinetobacter tandoii</name>
    <dbReference type="NCBI Taxonomy" id="202954"/>
    <lineage>
        <taxon>Bacteria</taxon>
        <taxon>Pseudomonadati</taxon>
        <taxon>Pseudomonadota</taxon>
        <taxon>Gammaproteobacteria</taxon>
        <taxon>Moraxellales</taxon>
        <taxon>Moraxellaceae</taxon>
        <taxon>Acinetobacter</taxon>
    </lineage>
</organism>
<reference evidence="1 2" key="1">
    <citation type="submission" date="2019-09" db="EMBL/GenBank/DDBJ databases">
        <title>Draft genome sequence of Acinetobacter tandoii W4-4-4 isolated from environmental water sample.</title>
        <authorList>
            <person name="Wee S.K."/>
            <person name="Yan B."/>
            <person name="Mustaffa S.B."/>
            <person name="Yap E.P.H."/>
        </authorList>
    </citation>
    <scope>NUCLEOTIDE SEQUENCE [LARGE SCALE GENOMIC DNA]</scope>
    <source>
        <strain evidence="1 2">W4-4-4</strain>
    </source>
</reference>
<dbReference type="Gene3D" id="3.40.50.1000">
    <property type="entry name" value="HAD superfamily/HAD-like"/>
    <property type="match status" value="1"/>
</dbReference>
<dbReference type="GO" id="GO:0036424">
    <property type="term" value="F:L-phosphoserine phosphatase activity"/>
    <property type="evidence" value="ECO:0007669"/>
    <property type="project" value="TreeGrafter"/>
</dbReference>
<dbReference type="EMBL" id="VXLD01000003">
    <property type="protein sequence ID" value="KAB1856573.1"/>
    <property type="molecule type" value="Genomic_DNA"/>
</dbReference>
<protein>
    <submittedName>
        <fullName evidence="1">HAD-IB family hydrolase</fullName>
    </submittedName>
</protein>
<dbReference type="AlphaFoldDB" id="A0A5N4WLD9"/>
<dbReference type="PANTHER" id="PTHR43344:SF14">
    <property type="entry name" value="HAD-IB FAMILY HYDROLASE"/>
    <property type="match status" value="1"/>
</dbReference>
<accession>A0A5N4WLD9</accession>
<dbReference type="InterPro" id="IPR050582">
    <property type="entry name" value="HAD-like_SerB"/>
</dbReference>
<gene>
    <name evidence="1" type="ORF">F4W09_06155</name>
</gene>
<evidence type="ECO:0000313" key="1">
    <source>
        <dbReference type="EMBL" id="KAB1856573.1"/>
    </source>
</evidence>
<dbReference type="SUPFAM" id="SSF56784">
    <property type="entry name" value="HAD-like"/>
    <property type="match status" value="1"/>
</dbReference>
<proteinExistence type="predicted"/>
<dbReference type="InterPro" id="IPR006385">
    <property type="entry name" value="HAD_hydro_SerB1"/>
</dbReference>
<dbReference type="GO" id="GO:0005737">
    <property type="term" value="C:cytoplasm"/>
    <property type="evidence" value="ECO:0007669"/>
    <property type="project" value="TreeGrafter"/>
</dbReference>
<dbReference type="Proteomes" id="UP000325788">
    <property type="component" value="Unassembled WGS sequence"/>
</dbReference>
<dbReference type="NCBIfam" id="TIGR01490">
    <property type="entry name" value="HAD-SF-IB-hyp1"/>
    <property type="match status" value="1"/>
</dbReference>
<dbReference type="PANTHER" id="PTHR43344">
    <property type="entry name" value="PHOSPHOSERINE PHOSPHATASE"/>
    <property type="match status" value="1"/>
</dbReference>
<dbReference type="InterPro" id="IPR036412">
    <property type="entry name" value="HAD-like_sf"/>
</dbReference>
<sequence>MNLALFDFDNTITHSDSFSHFLKYSLSYRKQLLGGIKVAPWLIGFRMGYVNDQQIRIRLCRAAFKNYPAIMLEQQGQQFSKTILPNLMNEHTLQQLLDHQQKGDQVVVVSSSLDVYLSHWCQQQSIDLICNQLEVQEGCYTGELQQGDCGYMEKAKRIQQKYCLSDFDAVYAYGDSPNDHAMLALADYKFYQGKEINFSNELSV</sequence>
<dbReference type="GO" id="GO:0006564">
    <property type="term" value="P:L-serine biosynthetic process"/>
    <property type="evidence" value="ECO:0007669"/>
    <property type="project" value="TreeGrafter"/>
</dbReference>
<name>A0A5N4WLD9_9GAMM</name>
<comment type="caution">
    <text evidence="1">The sequence shown here is derived from an EMBL/GenBank/DDBJ whole genome shotgun (WGS) entry which is preliminary data.</text>
</comment>
<dbReference type="InterPro" id="IPR023214">
    <property type="entry name" value="HAD_sf"/>
</dbReference>
<dbReference type="NCBIfam" id="TIGR01488">
    <property type="entry name" value="HAD-SF-IB"/>
    <property type="match status" value="1"/>
</dbReference>
<dbReference type="GO" id="GO:0000287">
    <property type="term" value="F:magnesium ion binding"/>
    <property type="evidence" value="ECO:0007669"/>
    <property type="project" value="TreeGrafter"/>
</dbReference>
<dbReference type="Gene3D" id="1.20.1440.100">
    <property type="entry name" value="SG protein - dephosphorylation function"/>
    <property type="match status" value="1"/>
</dbReference>
<dbReference type="Pfam" id="PF12710">
    <property type="entry name" value="HAD"/>
    <property type="match status" value="1"/>
</dbReference>